<dbReference type="EMBL" id="LT840184">
    <property type="protein sequence ID" value="SMF80149.1"/>
    <property type="molecule type" value="Genomic_DNA"/>
</dbReference>
<dbReference type="Proteomes" id="UP000192940">
    <property type="component" value="Chromosome I"/>
</dbReference>
<accession>A0A1X7H6B7</accession>
<dbReference type="STRING" id="1313296.SAMN05661091_1807"/>
<evidence type="ECO:0000313" key="2">
    <source>
        <dbReference type="Proteomes" id="UP000192940"/>
    </source>
</evidence>
<dbReference type="RefSeq" id="WP_208918681.1">
    <property type="nucleotide sequence ID" value="NZ_LT840184.1"/>
</dbReference>
<evidence type="ECO:0000313" key="1">
    <source>
        <dbReference type="EMBL" id="SMF80149.1"/>
    </source>
</evidence>
<proteinExistence type="predicted"/>
<gene>
    <name evidence="1" type="ORF">SAMN05661091_1807</name>
</gene>
<keyword evidence="2" id="KW-1185">Reference proteome</keyword>
<dbReference type="AlphaFoldDB" id="A0A1X7H6B7"/>
<protein>
    <submittedName>
        <fullName evidence="1">Uncharacterized protein</fullName>
    </submittedName>
</protein>
<reference evidence="2" key="1">
    <citation type="submission" date="2017-04" db="EMBL/GenBank/DDBJ databases">
        <authorList>
            <person name="Varghese N."/>
            <person name="Submissions S."/>
        </authorList>
    </citation>
    <scope>NUCLEOTIDE SEQUENCE [LARGE SCALE GENOMIC DNA]</scope>
    <source>
        <strain evidence="2">N3/975</strain>
    </source>
</reference>
<name>A0A1X7H6B7_9BACL</name>
<organism evidence="1 2">
    <name type="scientific">Paenibacillus uliginis N3/975</name>
    <dbReference type="NCBI Taxonomy" id="1313296"/>
    <lineage>
        <taxon>Bacteria</taxon>
        <taxon>Bacillati</taxon>
        <taxon>Bacillota</taxon>
        <taxon>Bacilli</taxon>
        <taxon>Bacillales</taxon>
        <taxon>Paenibacillaceae</taxon>
        <taxon>Paenibacillus</taxon>
    </lineage>
</organism>
<sequence length="160" mass="18988">MGTLTITRFNGVEKFRLSESKAYCTYKHEEDGSKRIMMWFEAETDEEPMMTVPDTEGLHMNPNAEITIYLDELDLNHFGVRRYEIEAGYDHEQDNWDARLYYFEHQDVDRNVLMLEYKGQGVFGFQWKGSTTDICYYDGSKPDAILEVEGEFLLEEYEQW</sequence>